<dbReference type="InterPro" id="IPR004155">
    <property type="entry name" value="PBS_lyase_HEAT"/>
</dbReference>
<name>A0A9X3PMV5_9ACTN</name>
<feature type="region of interest" description="Disordered" evidence="1">
    <location>
        <begin position="135"/>
        <end position="157"/>
    </location>
</feature>
<dbReference type="RefSeq" id="WP_270123162.1">
    <property type="nucleotide sequence ID" value="NZ_BAAAOM010000003.1"/>
</dbReference>
<dbReference type="Gene3D" id="3.40.50.300">
    <property type="entry name" value="P-loop containing nucleotide triphosphate hydrolases"/>
    <property type="match status" value="1"/>
</dbReference>
<evidence type="ECO:0000256" key="1">
    <source>
        <dbReference type="SAM" id="MobiDB-lite"/>
    </source>
</evidence>
<dbReference type="EMBL" id="JAVDYD010000001">
    <property type="protein sequence ID" value="MDR7340328.1"/>
    <property type="molecule type" value="Genomic_DNA"/>
</dbReference>
<feature type="transmembrane region" description="Helical" evidence="2">
    <location>
        <begin position="6"/>
        <end position="26"/>
    </location>
</feature>
<dbReference type="InterPro" id="IPR016024">
    <property type="entry name" value="ARM-type_fold"/>
</dbReference>
<keyword evidence="2" id="KW-1133">Transmembrane helix</keyword>
<keyword evidence="2" id="KW-0472">Membrane</keyword>
<evidence type="ECO:0000313" key="6">
    <source>
        <dbReference type="Proteomes" id="UP001183604"/>
    </source>
</evidence>
<dbReference type="Proteomes" id="UP001183604">
    <property type="component" value="Unassembled WGS sequence"/>
</dbReference>
<proteinExistence type="predicted"/>
<accession>A0A9X3PMV5</accession>
<keyword evidence="6" id="KW-1185">Reference proteome</keyword>
<evidence type="ECO:0000313" key="4">
    <source>
        <dbReference type="EMBL" id="MDR7340328.1"/>
    </source>
</evidence>
<protein>
    <submittedName>
        <fullName evidence="3">NACHT domain-containing protein</fullName>
    </submittedName>
</protein>
<feature type="transmembrane region" description="Helical" evidence="2">
    <location>
        <begin position="69"/>
        <end position="88"/>
    </location>
</feature>
<evidence type="ECO:0000256" key="2">
    <source>
        <dbReference type="SAM" id="Phobius"/>
    </source>
</evidence>
<organism evidence="3 5">
    <name type="scientific">Glycomyces lechevalierae</name>
    <dbReference type="NCBI Taxonomy" id="256034"/>
    <lineage>
        <taxon>Bacteria</taxon>
        <taxon>Bacillati</taxon>
        <taxon>Actinomycetota</taxon>
        <taxon>Actinomycetes</taxon>
        <taxon>Glycomycetales</taxon>
        <taxon>Glycomycetaceae</taxon>
        <taxon>Glycomyces</taxon>
    </lineage>
</organism>
<evidence type="ECO:0000313" key="3">
    <source>
        <dbReference type="EMBL" id="MDA1386681.1"/>
    </source>
</evidence>
<keyword evidence="2" id="KW-0812">Transmembrane</keyword>
<sequence length="1496" mass="166474">MRPEVWVPAVATLAAALAPIVVPAIARYFKNDPSADAPASNTARVRRLLALAAIPAAIAVFLAPQPWSWIAAGAYVAVLVAVLVWSWLRARRHPRVLPEAAKLLEAGHRPAPGFEYDRDFLPDLVRVYTKNDLAAEPGARGGGRFEETPQETTAEQRRSFDSIVLDPKVRHIAITGEAGVGKTFLLRYWEHELRHRTPSSDPVSRFRPLLVAARRLVGCSTILEAFGETSADVLTRPPGKGLTWLVMIDAFDEITEAKDRAQVERLVFEAIEDTAKHSRARKFVFTTRGLTDDRRRSFESRGVAEFELRPFTTDQLHAFFVNAETSIPDRETESPAFTAAVEKADRFLKRWEGEDDLLELLKLPLLARVAATVYFHDRHLELPSRRVDIYHDAIEHWIAQFHKRMSVEHEKHGPALRLLHKWHGAEGEPGHDTADLAIRKFLRVLASRYLAAGQPPVVGLACVLMEIQVRPKDPGELEALVTLLEATGLVHDVRTTTSHFVHKSYAEYLAAPDALASYRNPKDWNDAFLDPERRISAIFAFAQLPHDQRSALIEMMGERADCTQVLGWIAAEGLCVVKGTGRIDHELRNGLIETVFEAWPPNPNPDWWRLIRGLCTVKHARDLLFRFVEEGRRSETDRVEISSSLAIHERRGIDLLRDFAGEGNDPWIRWSAASDLSGHDLDAARETLDGLAADPSNPDYARLAALRTLAGYWPEQTVSRLIEFADDPKVSASDRVVAARALTDHDASVAEDRLRRFIDERGFEDSARVLAATWLCEFDRDAGTAVLRAIASTRAMNPNLRTSAAEGLADYDRESGVALLWELARDRFATNVTRIWILSKLRELDPEPARRELEGLMADRSLDAVNRMVVARLRAEDGDPVDTAMLESIASDPSVSDGDQVYAIDEMLRAGRERMTDRLRRYATDPSIDGHARVSAAFYLSRYDFRSAIPLLEDIANDPISDLAREHALSTLMRAGHPTARRRLLDLAEDPHAPGAARIEAVRSLMPRLGEQGLTILRALRSDQRLQPEDRAEVLVSLIEFDESEATDQLAELADDPEALEDARIKAASALARYDLSHAVVSLRRISESEEVSDNGRASAARELIRFDPDHAVSFLSDLASGTDIDDKARVNAAKHVAEVDRETGRSLLLPLAQETGLCRSFTVEAAYWLYKSGDDRGKALLTAYATGRELDDQARVEAARRLLELDRVRGTELLTEFASDLGLDSRAQTDAALALARVDREAGLSALRDIAEGPPTLDGRVACAAAGIAKLQPTEGKRLLHALAANENDRGLTRVIAADELAERDRSTGLPILRDLAEGDSLEPFAREVAARRFVEFERVIGGELVSQMIEDRSVPAQARAEAAEDVPVENFSEFITLQRRFADDPEFGGLGRVSVALTISYEKKREGLDRLRALADDPGLDETERCWAEVNLALRDVGARASLEDRRFDPNAVDFARLKAVADELIRLDLRSGHWFRRRIEALESFAGVGLVHE</sequence>
<dbReference type="SUPFAM" id="SSF48371">
    <property type="entry name" value="ARM repeat"/>
    <property type="match status" value="1"/>
</dbReference>
<dbReference type="Proteomes" id="UP001145799">
    <property type="component" value="Unassembled WGS sequence"/>
</dbReference>
<dbReference type="EMBL" id="JAPZVQ010000011">
    <property type="protein sequence ID" value="MDA1386681.1"/>
    <property type="molecule type" value="Genomic_DNA"/>
</dbReference>
<comment type="caution">
    <text evidence="3">The sequence shown here is derived from an EMBL/GenBank/DDBJ whole genome shotgun (WGS) entry which is preliminary data.</text>
</comment>
<reference evidence="3" key="1">
    <citation type="submission" date="2022-12" db="EMBL/GenBank/DDBJ databases">
        <title>Gycomyces niveus sp.nov., a novel actinomycete isolated from soil in Shouguang.</title>
        <authorList>
            <person name="Yang X."/>
        </authorList>
    </citation>
    <scope>NUCLEOTIDE SEQUENCE</scope>
    <source>
        <strain evidence="3">DSM 44724</strain>
    </source>
</reference>
<reference evidence="4 6" key="2">
    <citation type="submission" date="2023-07" db="EMBL/GenBank/DDBJ databases">
        <title>Sequencing the genomes of 1000 actinobacteria strains.</title>
        <authorList>
            <person name="Klenk H.-P."/>
        </authorList>
    </citation>
    <scope>NUCLEOTIDE SEQUENCE [LARGE SCALE GENOMIC DNA]</scope>
    <source>
        <strain evidence="4 6">DSM 44724</strain>
    </source>
</reference>
<dbReference type="SMART" id="SM00567">
    <property type="entry name" value="EZ_HEAT"/>
    <property type="match status" value="9"/>
</dbReference>
<feature type="transmembrane region" description="Helical" evidence="2">
    <location>
        <begin position="47"/>
        <end position="63"/>
    </location>
</feature>
<evidence type="ECO:0000313" key="5">
    <source>
        <dbReference type="Proteomes" id="UP001145799"/>
    </source>
</evidence>
<dbReference type="InterPro" id="IPR027417">
    <property type="entry name" value="P-loop_NTPase"/>
</dbReference>
<dbReference type="SUPFAM" id="SSF52540">
    <property type="entry name" value="P-loop containing nucleoside triphosphate hydrolases"/>
    <property type="match status" value="1"/>
</dbReference>
<gene>
    <name evidence="4" type="ORF">J2S69_004047</name>
    <name evidence="3" type="ORF">O2L01_16910</name>
</gene>